<reference evidence="1 2" key="1">
    <citation type="submission" date="2018-11" db="EMBL/GenBank/DDBJ databases">
        <authorList>
            <person name="Grassa J C."/>
        </authorList>
    </citation>
    <scope>NUCLEOTIDE SEQUENCE [LARGE SCALE GENOMIC DNA]</scope>
</reference>
<accession>A0A803R5V9</accession>
<evidence type="ECO:0000313" key="2">
    <source>
        <dbReference type="Proteomes" id="UP000596661"/>
    </source>
</evidence>
<dbReference type="EMBL" id="UZAU01000016">
    <property type="status" value="NOT_ANNOTATED_CDS"/>
    <property type="molecule type" value="Genomic_DNA"/>
</dbReference>
<sequence length="60" mass="6546">MVIQRLEMCIEMVKMAIDFVIVVAEAVEIVIHQNSSPSSSSSRNSALQSTAHVPFVGFLP</sequence>
<dbReference type="EnsemblPlants" id="novel_model_545_5bd9a17a.1.5bd9b134">
    <property type="protein sequence ID" value="cds.novel_model_545_5bd9a17a.1.5bd9b134"/>
    <property type="gene ID" value="novel_gene_314_5bd9a17a"/>
</dbReference>
<dbReference type="Gramene" id="novel_model_544_5bd9a17a">
    <property type="protein sequence ID" value="cds.novel_model_544_5bd9a17a"/>
    <property type="gene ID" value="novel_gene_314_5bd9a17a"/>
</dbReference>
<reference evidence="1" key="2">
    <citation type="submission" date="2021-03" db="UniProtKB">
        <authorList>
            <consortium name="EnsemblPlants"/>
        </authorList>
    </citation>
    <scope>IDENTIFICATION</scope>
</reference>
<dbReference type="Gramene" id="novel_model_545_5bd9a17a.1.5bd9b134">
    <property type="protein sequence ID" value="cds.novel_model_545_5bd9a17a.1.5bd9b134"/>
    <property type="gene ID" value="novel_gene_314_5bd9a17a"/>
</dbReference>
<evidence type="ECO:0000313" key="1">
    <source>
        <dbReference type="EnsemblPlants" id="cds.novel_model_544_5bd9a17a"/>
    </source>
</evidence>
<protein>
    <submittedName>
        <fullName evidence="1">Uncharacterized protein</fullName>
    </submittedName>
</protein>
<organism evidence="1 2">
    <name type="scientific">Cannabis sativa</name>
    <name type="common">Hemp</name>
    <name type="synonym">Marijuana</name>
    <dbReference type="NCBI Taxonomy" id="3483"/>
    <lineage>
        <taxon>Eukaryota</taxon>
        <taxon>Viridiplantae</taxon>
        <taxon>Streptophyta</taxon>
        <taxon>Embryophyta</taxon>
        <taxon>Tracheophyta</taxon>
        <taxon>Spermatophyta</taxon>
        <taxon>Magnoliopsida</taxon>
        <taxon>eudicotyledons</taxon>
        <taxon>Gunneridae</taxon>
        <taxon>Pentapetalae</taxon>
        <taxon>rosids</taxon>
        <taxon>fabids</taxon>
        <taxon>Rosales</taxon>
        <taxon>Cannabaceae</taxon>
        <taxon>Cannabis</taxon>
    </lineage>
</organism>
<dbReference type="PANTHER" id="PTHR37705">
    <property type="entry name" value="BNAA08G11710D PROTEIN"/>
    <property type="match status" value="1"/>
</dbReference>
<dbReference type="OMA" id="LELCITM"/>
<dbReference type="Proteomes" id="UP000596661">
    <property type="component" value="Chromosome 1"/>
</dbReference>
<accession>A0A803R5U8</accession>
<dbReference type="PANTHER" id="PTHR37705:SF1">
    <property type="entry name" value="TRANSMEMBRANE PROTEIN"/>
    <property type="match status" value="1"/>
</dbReference>
<keyword evidence="2" id="KW-1185">Reference proteome</keyword>
<name>A0A803R5U8_CANSA</name>
<dbReference type="AlphaFoldDB" id="A0A803R5U8"/>
<dbReference type="EnsemblPlants" id="novel_model_544_5bd9a17a">
    <property type="protein sequence ID" value="cds.novel_model_544_5bd9a17a"/>
    <property type="gene ID" value="novel_gene_314_5bd9a17a"/>
</dbReference>
<proteinExistence type="predicted"/>